<evidence type="ECO:0008006" key="4">
    <source>
        <dbReference type="Google" id="ProtNLM"/>
    </source>
</evidence>
<proteinExistence type="predicted"/>
<gene>
    <name evidence="2" type="ORF">PSYICH_LOCUS13331</name>
</gene>
<dbReference type="PANTHER" id="PTHR48190">
    <property type="entry name" value="PROGRAMMED CELL DEATH PROTEIN 7"/>
    <property type="match status" value="1"/>
</dbReference>
<feature type="coiled-coil region" evidence="1">
    <location>
        <begin position="76"/>
        <end position="103"/>
    </location>
</feature>
<protein>
    <recommendedName>
        <fullName evidence="4">Programmed cell death protein 7</fullName>
    </recommendedName>
</protein>
<evidence type="ECO:0000313" key="3">
    <source>
        <dbReference type="Proteomes" id="UP001153636"/>
    </source>
</evidence>
<reference evidence="2" key="1">
    <citation type="submission" date="2022-01" db="EMBL/GenBank/DDBJ databases">
        <authorList>
            <person name="King R."/>
        </authorList>
    </citation>
    <scope>NUCLEOTIDE SEQUENCE</scope>
</reference>
<dbReference type="Proteomes" id="UP001153636">
    <property type="component" value="Chromosome 7"/>
</dbReference>
<dbReference type="OrthoDB" id="2289628at2759"/>
<dbReference type="InterPro" id="IPR031974">
    <property type="entry name" value="PDCD7"/>
</dbReference>
<sequence length="375" mass="43881">MNFLKYQNFSNRNVNIEVPVLSDPRTNVLQNIYSQSNDELWIDSWLQQNNVYHPIPKIRINRASSVISICEAQSSLKECLILLEKLTKTHQELESNVDRLSSNEWKQKTIEIGHIKDQFTRLVSKFESGDSIFTLKKAIDKRKKKRLSQKKKKEFRKQKIEEKFQIREKLHKSIDQWLAKKKEDDEKLKMEEDMQKDADCVLAEVTKKKSDARKQMALVGSLAKLRFIRHHMAVQRGEKPSLEDQNAFNITVIKLKNMWESSLKTYMIEEQGLKLMLEKNATEDTKTAELAKERKLLEEWHTVFFGPRQIIPQDNATYWALTAAERDMETFIAIRKSWDTFLVNPANEMGSKIPVGWVLPCANTNESWAKYLSTS</sequence>
<dbReference type="PANTHER" id="PTHR48190:SF2">
    <property type="entry name" value="PROGRAMMED CELL DEATH PROTEIN 7"/>
    <property type="match status" value="1"/>
</dbReference>
<name>A0A9P0D3V6_9CUCU</name>
<evidence type="ECO:0000256" key="1">
    <source>
        <dbReference type="SAM" id="Coils"/>
    </source>
</evidence>
<dbReference type="GO" id="GO:0005689">
    <property type="term" value="C:U12-type spliceosomal complex"/>
    <property type="evidence" value="ECO:0007669"/>
    <property type="project" value="TreeGrafter"/>
</dbReference>
<organism evidence="2 3">
    <name type="scientific">Psylliodes chrysocephalus</name>
    <dbReference type="NCBI Taxonomy" id="3402493"/>
    <lineage>
        <taxon>Eukaryota</taxon>
        <taxon>Metazoa</taxon>
        <taxon>Ecdysozoa</taxon>
        <taxon>Arthropoda</taxon>
        <taxon>Hexapoda</taxon>
        <taxon>Insecta</taxon>
        <taxon>Pterygota</taxon>
        <taxon>Neoptera</taxon>
        <taxon>Endopterygota</taxon>
        <taxon>Coleoptera</taxon>
        <taxon>Polyphaga</taxon>
        <taxon>Cucujiformia</taxon>
        <taxon>Chrysomeloidea</taxon>
        <taxon>Chrysomelidae</taxon>
        <taxon>Galerucinae</taxon>
        <taxon>Alticini</taxon>
        <taxon>Psylliodes</taxon>
    </lineage>
</organism>
<dbReference type="Pfam" id="PF16021">
    <property type="entry name" value="PDCD7"/>
    <property type="match status" value="1"/>
</dbReference>
<dbReference type="InterPro" id="IPR052831">
    <property type="entry name" value="Apoptosis_promoter"/>
</dbReference>
<keyword evidence="1" id="KW-0175">Coiled coil</keyword>
<evidence type="ECO:0000313" key="2">
    <source>
        <dbReference type="EMBL" id="CAH1113430.1"/>
    </source>
</evidence>
<dbReference type="EMBL" id="OV651819">
    <property type="protein sequence ID" value="CAH1113430.1"/>
    <property type="molecule type" value="Genomic_DNA"/>
</dbReference>
<dbReference type="AlphaFoldDB" id="A0A9P0D3V6"/>
<accession>A0A9P0D3V6</accession>
<keyword evidence="3" id="KW-1185">Reference proteome</keyword>